<evidence type="ECO:0000313" key="2">
    <source>
        <dbReference type="Proteomes" id="UP000199766"/>
    </source>
</evidence>
<dbReference type="Pfam" id="PF11162">
    <property type="entry name" value="DUF2946"/>
    <property type="match status" value="1"/>
</dbReference>
<reference evidence="1 2" key="1">
    <citation type="submission" date="2016-10" db="EMBL/GenBank/DDBJ databases">
        <authorList>
            <person name="de Groot N.N."/>
        </authorList>
    </citation>
    <scope>NUCLEOTIDE SEQUENCE [LARGE SCALE GENOMIC DNA]</scope>
    <source>
        <strain evidence="1 2">ATCC 35958</strain>
    </source>
</reference>
<evidence type="ECO:0000313" key="1">
    <source>
        <dbReference type="EMBL" id="SER90746.1"/>
    </source>
</evidence>
<proteinExistence type="predicted"/>
<evidence type="ECO:0008006" key="3">
    <source>
        <dbReference type="Google" id="ProtNLM"/>
    </source>
</evidence>
<dbReference type="Proteomes" id="UP000199766">
    <property type="component" value="Unassembled WGS sequence"/>
</dbReference>
<protein>
    <recommendedName>
        <fullName evidence="3">DUF2946 domain-containing protein</fullName>
    </recommendedName>
</protein>
<gene>
    <name evidence="1" type="ORF">SAMN02982919_03260</name>
</gene>
<keyword evidence="2" id="KW-1185">Reference proteome</keyword>
<sequence>MGVWHRHIAWWLLWVMAFAAAAPSVSKWLASNTTILVEVCNSQGVQRIAINLDASSTPETTVAADVHCGYCILQHHCPALPSEPALWGLPTVASHRLALGRGSTTVFQRFVRSAHHARAPPVFS</sequence>
<dbReference type="EMBL" id="FOGD01000033">
    <property type="protein sequence ID" value="SER90746.1"/>
    <property type="molecule type" value="Genomic_DNA"/>
</dbReference>
<dbReference type="AlphaFoldDB" id="A0A1H9T0X0"/>
<dbReference type="RefSeq" id="WP_177172937.1">
    <property type="nucleotide sequence ID" value="NZ_FOGD01000033.1"/>
</dbReference>
<accession>A0A1H9T0X0</accession>
<dbReference type="STRING" id="180197.SAMN02982919_03260"/>
<dbReference type="InterPro" id="IPR021333">
    <property type="entry name" value="DUF2946"/>
</dbReference>
<organism evidence="1 2">
    <name type="scientific">Giesbergeria anulus</name>
    <dbReference type="NCBI Taxonomy" id="180197"/>
    <lineage>
        <taxon>Bacteria</taxon>
        <taxon>Pseudomonadati</taxon>
        <taxon>Pseudomonadota</taxon>
        <taxon>Betaproteobacteria</taxon>
        <taxon>Burkholderiales</taxon>
        <taxon>Comamonadaceae</taxon>
        <taxon>Giesbergeria</taxon>
    </lineage>
</organism>
<name>A0A1H9T0X0_9BURK</name>